<protein>
    <submittedName>
        <fullName evidence="9">Phospholipid carrier-dependent glycosyltransferase</fullName>
    </submittedName>
</protein>
<gene>
    <name evidence="9" type="ORF">KME28_11435</name>
</gene>
<evidence type="ECO:0000256" key="3">
    <source>
        <dbReference type="ARBA" id="ARBA00022676"/>
    </source>
</evidence>
<feature type="transmembrane region" description="Helical" evidence="8">
    <location>
        <begin position="101"/>
        <end position="121"/>
    </location>
</feature>
<feature type="transmembrane region" description="Helical" evidence="8">
    <location>
        <begin position="260"/>
        <end position="278"/>
    </location>
</feature>
<keyword evidence="2" id="KW-1003">Cell membrane</keyword>
<keyword evidence="4" id="KW-0808">Transferase</keyword>
<dbReference type="PANTHER" id="PTHR33908">
    <property type="entry name" value="MANNOSYLTRANSFERASE YKCB-RELATED"/>
    <property type="match status" value="1"/>
</dbReference>
<keyword evidence="3" id="KW-0328">Glycosyltransferase</keyword>
<dbReference type="GO" id="GO:0005886">
    <property type="term" value="C:plasma membrane"/>
    <property type="evidence" value="ECO:0007669"/>
    <property type="project" value="UniProtKB-SubCell"/>
</dbReference>
<evidence type="ECO:0000256" key="6">
    <source>
        <dbReference type="ARBA" id="ARBA00022989"/>
    </source>
</evidence>
<evidence type="ECO:0000313" key="10">
    <source>
        <dbReference type="Proteomes" id="UP000813215"/>
    </source>
</evidence>
<feature type="transmembrane region" description="Helical" evidence="8">
    <location>
        <begin position="360"/>
        <end position="379"/>
    </location>
</feature>
<dbReference type="Gene3D" id="1.25.40.10">
    <property type="entry name" value="Tetratricopeptide repeat domain"/>
    <property type="match status" value="1"/>
</dbReference>
<keyword evidence="5 8" id="KW-0812">Transmembrane</keyword>
<evidence type="ECO:0000313" key="9">
    <source>
        <dbReference type="EMBL" id="MBW4432318.1"/>
    </source>
</evidence>
<keyword evidence="6 8" id="KW-1133">Transmembrane helix</keyword>
<dbReference type="AlphaFoldDB" id="A0A9E3H7R7"/>
<comment type="subcellular location">
    <subcellularLocation>
        <location evidence="1">Cell membrane</location>
        <topology evidence="1">Multi-pass membrane protein</topology>
    </subcellularLocation>
</comment>
<feature type="transmembrane region" description="Helical" evidence="8">
    <location>
        <begin position="71"/>
        <end position="89"/>
    </location>
</feature>
<feature type="transmembrane region" description="Helical" evidence="8">
    <location>
        <begin position="127"/>
        <end position="144"/>
    </location>
</feature>
<dbReference type="InterPro" id="IPR050297">
    <property type="entry name" value="LipidA_mod_glycosyltrf_83"/>
</dbReference>
<evidence type="ECO:0000256" key="7">
    <source>
        <dbReference type="ARBA" id="ARBA00023136"/>
    </source>
</evidence>
<dbReference type="InterPro" id="IPR011990">
    <property type="entry name" value="TPR-like_helical_dom_sf"/>
</dbReference>
<evidence type="ECO:0000256" key="2">
    <source>
        <dbReference type="ARBA" id="ARBA00022475"/>
    </source>
</evidence>
<dbReference type="Proteomes" id="UP000813215">
    <property type="component" value="Unassembled WGS sequence"/>
</dbReference>
<feature type="transmembrane region" description="Helical" evidence="8">
    <location>
        <begin position="149"/>
        <end position="168"/>
    </location>
</feature>
<feature type="transmembrane region" description="Helical" evidence="8">
    <location>
        <begin position="391"/>
        <end position="407"/>
    </location>
</feature>
<comment type="caution">
    <text evidence="9">The sequence shown here is derived from an EMBL/GenBank/DDBJ whole genome shotgun (WGS) entry which is preliminary data.</text>
</comment>
<dbReference type="EMBL" id="JAHHHW010000084">
    <property type="protein sequence ID" value="MBW4432318.1"/>
    <property type="molecule type" value="Genomic_DNA"/>
</dbReference>
<feature type="transmembrane region" description="Helical" evidence="8">
    <location>
        <begin position="216"/>
        <end position="248"/>
    </location>
</feature>
<sequence>MSHAKYQRKQFKYLLILGIIWLLGAACDRIWFGLDNSVPAWDQADYLTGTLIYWQALQHPQWWDSQWWQNFWMLSSKIPPLTYIIGAIVQNIFGTGPDQAALMMLFFSAILLGSVYGLGAILFSEVVGLWAAAICQVIPALYILRLDFLLDYPLAAVVTLSFFCLTLWKLKFEESILKSQSSKVNPQKSKIILPTSPHSQTRHGASLHHSPSPHPLLLAAIFGLSLGLALMVKQTALFFLLTPIVWIAFGAFRQRCWKQLVQLVGALCLSVLVFSPWYRTNWLLIITSGKRATIDSAIAEGDAPLNTLQAWTYYWQQLPEHVSLPLLVIPIFALLLYWGRSVEDRDSTKFPASDHLRSKTSPLPSLKWLAIFFIGAYLLSSLNPNKDPRYVLPYLPVFSVFLAYGLTRFRSLWGRRIRWGTFGLAVLLMLFNLFPIGGFVGDWLKLALSPDAQHYPNMKQELPHRQIIAQIITTEPYLRSTLGVLPSTKKINQYNLNYYGRLANSQVYGRQVGTKKKFVKQDVRSLGWFLTKTGKQGSVPKAQALMVKTIEQDGNFQLQKSWVADGGTINLYHQKTPTIEVKAISPNQPQAKIALLQVTVPQTAPPGIPVPVSYQWNGAWEELQNGIVLLTWKNLTSQTSPGGERLWTHDHGIGMGNLYAGANKAQGTFQVTERTAMLPPAEIAPGDYTLEATYLNRITGETYPIPVPKVTLKIDQQAAPATAPELDLITQLQRLAATLPQGTKALEQLFAEIGRINQYDPIQDYLEQARLSLQYRLQHVSQNRDSAYALALANVLQKRVNGATAALEKVTQLDSENPYAWAYLAFVQLYNWQPSAAEKSLQPSLVKNPNVKEIQALNGVAALMQGKVISAWQIFQKLTFSPL</sequence>
<dbReference type="PANTHER" id="PTHR33908:SF11">
    <property type="entry name" value="MEMBRANE PROTEIN"/>
    <property type="match status" value="1"/>
</dbReference>
<proteinExistence type="predicted"/>
<dbReference type="GO" id="GO:0009103">
    <property type="term" value="P:lipopolysaccharide biosynthetic process"/>
    <property type="evidence" value="ECO:0007669"/>
    <property type="project" value="UniProtKB-ARBA"/>
</dbReference>
<dbReference type="GO" id="GO:0016763">
    <property type="term" value="F:pentosyltransferase activity"/>
    <property type="evidence" value="ECO:0007669"/>
    <property type="project" value="TreeGrafter"/>
</dbReference>
<evidence type="ECO:0000256" key="8">
    <source>
        <dbReference type="SAM" id="Phobius"/>
    </source>
</evidence>
<evidence type="ECO:0000256" key="1">
    <source>
        <dbReference type="ARBA" id="ARBA00004651"/>
    </source>
</evidence>
<dbReference type="PROSITE" id="PS51257">
    <property type="entry name" value="PROKAR_LIPOPROTEIN"/>
    <property type="match status" value="1"/>
</dbReference>
<feature type="transmembrane region" description="Helical" evidence="8">
    <location>
        <begin position="322"/>
        <end position="339"/>
    </location>
</feature>
<organism evidence="9 10">
    <name type="scientific">Pelatocladus maniniholoensis HA4357-MV3</name>
    <dbReference type="NCBI Taxonomy" id="1117104"/>
    <lineage>
        <taxon>Bacteria</taxon>
        <taxon>Bacillati</taxon>
        <taxon>Cyanobacteriota</taxon>
        <taxon>Cyanophyceae</taxon>
        <taxon>Nostocales</taxon>
        <taxon>Nostocaceae</taxon>
        <taxon>Pelatocladus</taxon>
    </lineage>
</organism>
<name>A0A9E3H7R7_9NOST</name>
<feature type="transmembrane region" description="Helical" evidence="8">
    <location>
        <begin position="419"/>
        <end position="440"/>
    </location>
</feature>
<accession>A0A9E3H7R7</accession>
<dbReference type="SUPFAM" id="SSF48452">
    <property type="entry name" value="TPR-like"/>
    <property type="match status" value="1"/>
</dbReference>
<keyword evidence="7 8" id="KW-0472">Membrane</keyword>
<feature type="transmembrane region" description="Helical" evidence="8">
    <location>
        <begin position="12"/>
        <end position="32"/>
    </location>
</feature>
<evidence type="ECO:0000256" key="5">
    <source>
        <dbReference type="ARBA" id="ARBA00022692"/>
    </source>
</evidence>
<evidence type="ECO:0000256" key="4">
    <source>
        <dbReference type="ARBA" id="ARBA00022679"/>
    </source>
</evidence>
<reference evidence="9" key="2">
    <citation type="journal article" date="2022" name="Microbiol. Resour. Announc.">
        <title>Metagenome Sequencing to Explore Phylogenomics of Terrestrial Cyanobacteria.</title>
        <authorList>
            <person name="Ward R.D."/>
            <person name="Stajich J.E."/>
            <person name="Johansen J.R."/>
            <person name="Huntemann M."/>
            <person name="Clum A."/>
            <person name="Foster B."/>
            <person name="Foster B."/>
            <person name="Roux S."/>
            <person name="Palaniappan K."/>
            <person name="Varghese N."/>
            <person name="Mukherjee S."/>
            <person name="Reddy T.B.K."/>
            <person name="Daum C."/>
            <person name="Copeland A."/>
            <person name="Chen I.A."/>
            <person name="Ivanova N.N."/>
            <person name="Kyrpides N.C."/>
            <person name="Shapiro N."/>
            <person name="Eloe-Fadrosh E.A."/>
            <person name="Pietrasiak N."/>
        </authorList>
    </citation>
    <scope>NUCLEOTIDE SEQUENCE</scope>
    <source>
        <strain evidence="9">HA4357-MV3</strain>
    </source>
</reference>
<reference evidence="9" key="1">
    <citation type="submission" date="2021-05" db="EMBL/GenBank/DDBJ databases">
        <authorList>
            <person name="Pietrasiak N."/>
            <person name="Ward R."/>
            <person name="Stajich J.E."/>
            <person name="Kurbessoian T."/>
        </authorList>
    </citation>
    <scope>NUCLEOTIDE SEQUENCE</scope>
    <source>
        <strain evidence="9">HA4357-MV3</strain>
    </source>
</reference>